<reference evidence="2" key="1">
    <citation type="submission" date="2020-11" db="EMBL/GenBank/DDBJ databases">
        <authorList>
            <consortium name="DOE Joint Genome Institute"/>
            <person name="Ahrendt S."/>
            <person name="Riley R."/>
            <person name="Andreopoulos W."/>
            <person name="Labutti K."/>
            <person name="Pangilinan J."/>
            <person name="Ruiz-Duenas F.J."/>
            <person name="Barrasa J.M."/>
            <person name="Sanchez-Garcia M."/>
            <person name="Camarero S."/>
            <person name="Miyauchi S."/>
            <person name="Serrano A."/>
            <person name="Linde D."/>
            <person name="Babiker R."/>
            <person name="Drula E."/>
            <person name="Ayuso-Fernandez I."/>
            <person name="Pacheco R."/>
            <person name="Padilla G."/>
            <person name="Ferreira P."/>
            <person name="Barriuso J."/>
            <person name="Kellner H."/>
            <person name="Castanera R."/>
            <person name="Alfaro M."/>
            <person name="Ramirez L."/>
            <person name="Pisabarro A.G."/>
            <person name="Kuo A."/>
            <person name="Tritt A."/>
            <person name="Lipzen A."/>
            <person name="He G."/>
            <person name="Yan M."/>
            <person name="Ng V."/>
            <person name="Cullen D."/>
            <person name="Martin F."/>
            <person name="Rosso M.-N."/>
            <person name="Henrissat B."/>
            <person name="Hibbett D."/>
            <person name="Martinez A.T."/>
            <person name="Grigoriev I.V."/>
        </authorList>
    </citation>
    <scope>NUCLEOTIDE SEQUENCE</scope>
    <source>
        <strain evidence="2">MF-IS2</strain>
    </source>
</reference>
<dbReference type="EMBL" id="MU151055">
    <property type="protein sequence ID" value="KAF9454236.1"/>
    <property type="molecule type" value="Genomic_DNA"/>
</dbReference>
<protein>
    <submittedName>
        <fullName evidence="2">Uncharacterized protein</fullName>
    </submittedName>
</protein>
<dbReference type="Proteomes" id="UP000807342">
    <property type="component" value="Unassembled WGS sequence"/>
</dbReference>
<accession>A0A9P6C6P3</accession>
<name>A0A9P6C6P3_9AGAR</name>
<feature type="compositionally biased region" description="Polar residues" evidence="1">
    <location>
        <begin position="34"/>
        <end position="53"/>
    </location>
</feature>
<feature type="region of interest" description="Disordered" evidence="1">
    <location>
        <begin position="1"/>
        <end position="67"/>
    </location>
</feature>
<feature type="region of interest" description="Disordered" evidence="1">
    <location>
        <begin position="304"/>
        <end position="330"/>
    </location>
</feature>
<keyword evidence="3" id="KW-1185">Reference proteome</keyword>
<evidence type="ECO:0000313" key="3">
    <source>
        <dbReference type="Proteomes" id="UP000807342"/>
    </source>
</evidence>
<dbReference type="AlphaFoldDB" id="A0A9P6C6P3"/>
<evidence type="ECO:0000256" key="1">
    <source>
        <dbReference type="SAM" id="MobiDB-lite"/>
    </source>
</evidence>
<gene>
    <name evidence="2" type="ORF">P691DRAFT_442960</name>
</gene>
<feature type="region of interest" description="Disordered" evidence="1">
    <location>
        <begin position="222"/>
        <end position="241"/>
    </location>
</feature>
<comment type="caution">
    <text evidence="2">The sequence shown here is derived from an EMBL/GenBank/DDBJ whole genome shotgun (WGS) entry which is preliminary data.</text>
</comment>
<organism evidence="2 3">
    <name type="scientific">Macrolepiota fuliginosa MF-IS2</name>
    <dbReference type="NCBI Taxonomy" id="1400762"/>
    <lineage>
        <taxon>Eukaryota</taxon>
        <taxon>Fungi</taxon>
        <taxon>Dikarya</taxon>
        <taxon>Basidiomycota</taxon>
        <taxon>Agaricomycotina</taxon>
        <taxon>Agaricomycetes</taxon>
        <taxon>Agaricomycetidae</taxon>
        <taxon>Agaricales</taxon>
        <taxon>Agaricineae</taxon>
        <taxon>Agaricaceae</taxon>
        <taxon>Macrolepiota</taxon>
    </lineage>
</organism>
<proteinExistence type="predicted"/>
<evidence type="ECO:0000313" key="2">
    <source>
        <dbReference type="EMBL" id="KAF9454236.1"/>
    </source>
</evidence>
<feature type="compositionally biased region" description="Basic and acidic residues" evidence="1">
    <location>
        <begin position="1"/>
        <end position="27"/>
    </location>
</feature>
<sequence>MSLSKQKDHQDTKRVKHDSSRTLDHFFSRKQGPATIQVTADTRNSTPRRNTTLKPRLNAKPGPSNSEIITIESDDEPEVLTTRIGLKKRRLSEDLDIEIIDVKSFPAKRAAVANVREERRIVSNSDVAAVGSSSSNFAFGKPSLLSSTAPDFHPPACIAFGAPGGLLSPTIQDDPSTSNSILVQRSLIVRKEILTKSDPKPDVFKENIHVDIDLSEDASEDWLMGDDESGNTYQKEEDDEEVEFVEDTLIGGDGSESAIDFCPCCEQRLRSLQPSVRPHLNFNPLPSSHESIRKHKLISTTAWIPKKETNHPEQPSYPRHQTPRNATRSLRQAVTLFQSSCLPSKKTKPGKKQQ</sequence>